<evidence type="ECO:0000313" key="2">
    <source>
        <dbReference type="EMBL" id="KAL3285502.1"/>
    </source>
</evidence>
<name>A0ABD2P3J4_9CUCU</name>
<evidence type="ECO:0000313" key="3">
    <source>
        <dbReference type="Proteomes" id="UP001516400"/>
    </source>
</evidence>
<feature type="compositionally biased region" description="Low complexity" evidence="1">
    <location>
        <begin position="16"/>
        <end position="42"/>
    </location>
</feature>
<evidence type="ECO:0000256" key="1">
    <source>
        <dbReference type="SAM" id="MobiDB-lite"/>
    </source>
</evidence>
<dbReference type="Proteomes" id="UP001516400">
    <property type="component" value="Unassembled WGS sequence"/>
</dbReference>
<proteinExistence type="predicted"/>
<reference evidence="2 3" key="1">
    <citation type="journal article" date="2021" name="BMC Biol.">
        <title>Horizontally acquired antibacterial genes associated with adaptive radiation of ladybird beetles.</title>
        <authorList>
            <person name="Li H.S."/>
            <person name="Tang X.F."/>
            <person name="Huang Y.H."/>
            <person name="Xu Z.Y."/>
            <person name="Chen M.L."/>
            <person name="Du X.Y."/>
            <person name="Qiu B.Y."/>
            <person name="Chen P.T."/>
            <person name="Zhang W."/>
            <person name="Slipinski A."/>
            <person name="Escalona H.E."/>
            <person name="Waterhouse R.M."/>
            <person name="Zwick A."/>
            <person name="Pang H."/>
        </authorList>
    </citation>
    <scope>NUCLEOTIDE SEQUENCE [LARGE SCALE GENOMIC DNA]</scope>
    <source>
        <strain evidence="2">SYSU2018</strain>
    </source>
</reference>
<gene>
    <name evidence="2" type="ORF">HHI36_000034</name>
</gene>
<organism evidence="2 3">
    <name type="scientific">Cryptolaemus montrouzieri</name>
    <dbReference type="NCBI Taxonomy" id="559131"/>
    <lineage>
        <taxon>Eukaryota</taxon>
        <taxon>Metazoa</taxon>
        <taxon>Ecdysozoa</taxon>
        <taxon>Arthropoda</taxon>
        <taxon>Hexapoda</taxon>
        <taxon>Insecta</taxon>
        <taxon>Pterygota</taxon>
        <taxon>Neoptera</taxon>
        <taxon>Endopterygota</taxon>
        <taxon>Coleoptera</taxon>
        <taxon>Polyphaga</taxon>
        <taxon>Cucujiformia</taxon>
        <taxon>Coccinelloidea</taxon>
        <taxon>Coccinellidae</taxon>
        <taxon>Scymninae</taxon>
        <taxon>Scymnini</taxon>
        <taxon>Cryptolaemus</taxon>
    </lineage>
</organism>
<dbReference type="AlphaFoldDB" id="A0ABD2P3J4"/>
<feature type="region of interest" description="Disordered" evidence="1">
    <location>
        <begin position="1"/>
        <end position="53"/>
    </location>
</feature>
<protein>
    <submittedName>
        <fullName evidence="2">Uncharacterized protein</fullName>
    </submittedName>
</protein>
<keyword evidence="3" id="KW-1185">Reference proteome</keyword>
<sequence>MPHIGDAQPQKKPQVSSNSSNSFFSDQSTPPTTSSSASSSASDRIRLREQDLASPIPYLSLYEPVTMSDINELNDKIDNTIRQAKIEFCPKNEKEQRISAETKKNGRT</sequence>
<accession>A0ABD2P3J4</accession>
<dbReference type="EMBL" id="JABFTP020000185">
    <property type="protein sequence ID" value="KAL3285502.1"/>
    <property type="molecule type" value="Genomic_DNA"/>
</dbReference>
<comment type="caution">
    <text evidence="2">The sequence shown here is derived from an EMBL/GenBank/DDBJ whole genome shotgun (WGS) entry which is preliminary data.</text>
</comment>